<evidence type="ECO:0000313" key="3">
    <source>
        <dbReference type="Proteomes" id="UP000663836"/>
    </source>
</evidence>
<dbReference type="EMBL" id="CAJOBD010016877">
    <property type="protein sequence ID" value="CAF4218287.1"/>
    <property type="molecule type" value="Genomic_DNA"/>
</dbReference>
<comment type="caution">
    <text evidence="2">The sequence shown here is derived from an EMBL/GenBank/DDBJ whole genome shotgun (WGS) entry which is preliminary data.</text>
</comment>
<dbReference type="Proteomes" id="UP000663836">
    <property type="component" value="Unassembled WGS sequence"/>
</dbReference>
<protein>
    <submittedName>
        <fullName evidence="2">Uncharacterized protein</fullName>
    </submittedName>
</protein>
<organism evidence="2 3">
    <name type="scientific">Rotaria sordida</name>
    <dbReference type="NCBI Taxonomy" id="392033"/>
    <lineage>
        <taxon>Eukaryota</taxon>
        <taxon>Metazoa</taxon>
        <taxon>Spiralia</taxon>
        <taxon>Gnathifera</taxon>
        <taxon>Rotifera</taxon>
        <taxon>Eurotatoria</taxon>
        <taxon>Bdelloidea</taxon>
        <taxon>Philodinida</taxon>
        <taxon>Philodinidae</taxon>
        <taxon>Rotaria</taxon>
    </lineage>
</organism>
<evidence type="ECO:0000313" key="2">
    <source>
        <dbReference type="EMBL" id="CAF4218287.1"/>
    </source>
</evidence>
<gene>
    <name evidence="2" type="ORF">JBS370_LOCUS37321</name>
</gene>
<feature type="region of interest" description="Disordered" evidence="1">
    <location>
        <begin position="28"/>
        <end position="57"/>
    </location>
</feature>
<dbReference type="AlphaFoldDB" id="A0A820C5F6"/>
<feature type="non-terminal residue" evidence="2">
    <location>
        <position position="57"/>
    </location>
</feature>
<sequence>EVNYGLHHDPDLFSLSILPTCDGLQLKDQRENKSIDEPNNSQPEQSNIDVIWLGEEA</sequence>
<proteinExistence type="predicted"/>
<accession>A0A820C5F6</accession>
<evidence type="ECO:0000256" key="1">
    <source>
        <dbReference type="SAM" id="MobiDB-lite"/>
    </source>
</evidence>
<feature type="compositionally biased region" description="Polar residues" evidence="1">
    <location>
        <begin position="37"/>
        <end position="48"/>
    </location>
</feature>
<feature type="non-terminal residue" evidence="2">
    <location>
        <position position="1"/>
    </location>
</feature>
<reference evidence="2" key="1">
    <citation type="submission" date="2021-02" db="EMBL/GenBank/DDBJ databases">
        <authorList>
            <person name="Nowell W R."/>
        </authorList>
    </citation>
    <scope>NUCLEOTIDE SEQUENCE</scope>
</reference>
<name>A0A820C5F6_9BILA</name>